<dbReference type="EMBL" id="RQSP01000003">
    <property type="protein sequence ID" value="KAB5608363.1"/>
    <property type="molecule type" value="Genomic_DNA"/>
</dbReference>
<dbReference type="Proteomes" id="UP000326336">
    <property type="component" value="Unassembled WGS sequence"/>
</dbReference>
<protein>
    <submittedName>
        <fullName evidence="1">Uncharacterized protein</fullName>
    </submittedName>
</protein>
<evidence type="ECO:0000313" key="1">
    <source>
        <dbReference type="EMBL" id="KAB5608363.1"/>
    </source>
</evidence>
<dbReference type="AlphaFoldDB" id="A0A5N5RML4"/>
<reference evidence="1 2" key="1">
    <citation type="journal article" date="2019" name="Int. J. Syst. Evol. Microbiol.">
        <title>Bifidobacterium jacchi sp. nov., isolated from the faeces of a baby common marmoset (Callithrix jacchus).</title>
        <authorList>
            <person name="Modesto M."/>
            <person name="Watanabe K."/>
            <person name="Arita M."/>
            <person name="Satti M."/>
            <person name="Oki K."/>
            <person name="Sciavilla P."/>
            <person name="Patavino C."/>
            <person name="Camma C."/>
            <person name="Michelini S."/>
            <person name="Sgorbati B."/>
            <person name="Mattarelli P."/>
        </authorList>
    </citation>
    <scope>NUCLEOTIDE SEQUENCE [LARGE SCALE GENOMIC DNA]</scope>
    <source>
        <strain evidence="1 2">MRM 9.3</strain>
    </source>
</reference>
<sequence length="126" mass="14928">MAWRMITHRCGHQERINVDGPYVIVEQRVRRAEETLCTSCTGIQSRRSNRLDGFCELWGSRSQCDRAEPIRRRVLAQVTVLARHARIEDRDAFDELRKQVLRRDDAEWWLEHRTDAITILAQDIEL</sequence>
<comment type="caution">
    <text evidence="1">The sequence shown here is derived from an EMBL/GenBank/DDBJ whole genome shotgun (WGS) entry which is preliminary data.</text>
</comment>
<keyword evidence="2" id="KW-1185">Reference proteome</keyword>
<accession>A0A5N5RML4</accession>
<organism evidence="1 2">
    <name type="scientific">Bifidobacterium jacchi</name>
    <dbReference type="NCBI Taxonomy" id="2490545"/>
    <lineage>
        <taxon>Bacteria</taxon>
        <taxon>Bacillati</taxon>
        <taxon>Actinomycetota</taxon>
        <taxon>Actinomycetes</taxon>
        <taxon>Bifidobacteriales</taxon>
        <taxon>Bifidobacteriaceae</taxon>
        <taxon>Bifidobacterium</taxon>
    </lineage>
</organism>
<gene>
    <name evidence="1" type="ORF">EHS19_01705</name>
</gene>
<dbReference type="OrthoDB" id="3232706at2"/>
<name>A0A5N5RML4_9BIFI</name>
<dbReference type="RefSeq" id="WP_151916050.1">
    <property type="nucleotide sequence ID" value="NZ_RQSP01000003.1"/>
</dbReference>
<evidence type="ECO:0000313" key="2">
    <source>
        <dbReference type="Proteomes" id="UP000326336"/>
    </source>
</evidence>
<proteinExistence type="predicted"/>